<evidence type="ECO:0000313" key="1">
    <source>
        <dbReference type="EMBL" id="KAJ8643329.1"/>
    </source>
</evidence>
<keyword evidence="2" id="KW-1185">Reference proteome</keyword>
<evidence type="ECO:0000313" key="2">
    <source>
        <dbReference type="Proteomes" id="UP001234297"/>
    </source>
</evidence>
<gene>
    <name evidence="1" type="ORF">MRB53_005077</name>
</gene>
<dbReference type="EMBL" id="CM056810">
    <property type="protein sequence ID" value="KAJ8643329.1"/>
    <property type="molecule type" value="Genomic_DNA"/>
</dbReference>
<comment type="caution">
    <text evidence="1">The sequence shown here is derived from an EMBL/GenBank/DDBJ whole genome shotgun (WGS) entry which is preliminary data.</text>
</comment>
<accession>A0ACC2MC91</accession>
<proteinExistence type="predicted"/>
<organism evidence="1 2">
    <name type="scientific">Persea americana</name>
    <name type="common">Avocado</name>
    <dbReference type="NCBI Taxonomy" id="3435"/>
    <lineage>
        <taxon>Eukaryota</taxon>
        <taxon>Viridiplantae</taxon>
        <taxon>Streptophyta</taxon>
        <taxon>Embryophyta</taxon>
        <taxon>Tracheophyta</taxon>
        <taxon>Spermatophyta</taxon>
        <taxon>Magnoliopsida</taxon>
        <taxon>Magnoliidae</taxon>
        <taxon>Laurales</taxon>
        <taxon>Lauraceae</taxon>
        <taxon>Persea</taxon>
    </lineage>
</organism>
<sequence length="118" mass="13380">MEEEKQRRKEENKEVSSCYQVQQQPAGTVIPECNVCETTGTILMVPGEGHPLPSSFGETRKHATIMVFDCDGVEPNETKREIHDIYISDGEFADFHEHDNKIVPVSIWKADAKFVKSE</sequence>
<dbReference type="Proteomes" id="UP001234297">
    <property type="component" value="Chromosome 2"/>
</dbReference>
<reference evidence="1 2" key="1">
    <citation type="journal article" date="2022" name="Hortic Res">
        <title>A haplotype resolved chromosomal level avocado genome allows analysis of novel avocado genes.</title>
        <authorList>
            <person name="Nath O."/>
            <person name="Fletcher S.J."/>
            <person name="Hayward A."/>
            <person name="Shaw L.M."/>
            <person name="Masouleh A.K."/>
            <person name="Furtado A."/>
            <person name="Henry R.J."/>
            <person name="Mitter N."/>
        </authorList>
    </citation>
    <scope>NUCLEOTIDE SEQUENCE [LARGE SCALE GENOMIC DNA]</scope>
    <source>
        <strain evidence="2">cv. Hass</strain>
    </source>
</reference>
<protein>
    <submittedName>
        <fullName evidence="1">Uncharacterized protein</fullName>
    </submittedName>
</protein>
<name>A0ACC2MC91_PERAE</name>